<accession>A0A4R4E5F6</accession>
<feature type="region of interest" description="Disordered" evidence="1">
    <location>
        <begin position="1"/>
        <end position="59"/>
    </location>
</feature>
<organism evidence="2 3">
    <name type="scientific">Flaviaesturariibacter aridisoli</name>
    <dbReference type="NCBI Taxonomy" id="2545761"/>
    <lineage>
        <taxon>Bacteria</taxon>
        <taxon>Pseudomonadati</taxon>
        <taxon>Bacteroidota</taxon>
        <taxon>Chitinophagia</taxon>
        <taxon>Chitinophagales</taxon>
        <taxon>Chitinophagaceae</taxon>
        <taxon>Flaviaestuariibacter</taxon>
    </lineage>
</organism>
<name>A0A4R4E5F6_9BACT</name>
<sequence>MERDEQKVTPPSKGTQEAAQELHNPFRDPLPEEPDDPEQEAADEAAAEQQKKEAMTERD</sequence>
<proteinExistence type="predicted"/>
<keyword evidence="3" id="KW-1185">Reference proteome</keyword>
<evidence type="ECO:0000256" key="1">
    <source>
        <dbReference type="SAM" id="MobiDB-lite"/>
    </source>
</evidence>
<feature type="compositionally biased region" description="Basic and acidic residues" evidence="1">
    <location>
        <begin position="49"/>
        <end position="59"/>
    </location>
</feature>
<evidence type="ECO:0000313" key="2">
    <source>
        <dbReference type="EMBL" id="TCZ74093.1"/>
    </source>
</evidence>
<protein>
    <submittedName>
        <fullName evidence="2">Uncharacterized protein</fullName>
    </submittedName>
</protein>
<dbReference type="RefSeq" id="WP_131850692.1">
    <property type="nucleotide sequence ID" value="NZ_SKFH01000003.1"/>
</dbReference>
<dbReference type="Proteomes" id="UP000295164">
    <property type="component" value="Unassembled WGS sequence"/>
</dbReference>
<gene>
    <name evidence="2" type="ORF">E0486_03185</name>
</gene>
<dbReference type="AlphaFoldDB" id="A0A4R4E5F6"/>
<comment type="caution">
    <text evidence="2">The sequence shown here is derived from an EMBL/GenBank/DDBJ whole genome shotgun (WGS) entry which is preliminary data.</text>
</comment>
<feature type="compositionally biased region" description="Acidic residues" evidence="1">
    <location>
        <begin position="31"/>
        <end position="46"/>
    </location>
</feature>
<reference evidence="2 3" key="1">
    <citation type="submission" date="2019-03" db="EMBL/GenBank/DDBJ databases">
        <authorList>
            <person name="Kim M.K.M."/>
        </authorList>
    </citation>
    <scope>NUCLEOTIDE SEQUENCE [LARGE SCALE GENOMIC DNA]</scope>
    <source>
        <strain evidence="2 3">17J68-15</strain>
    </source>
</reference>
<evidence type="ECO:0000313" key="3">
    <source>
        <dbReference type="Proteomes" id="UP000295164"/>
    </source>
</evidence>
<dbReference type="EMBL" id="SKFH01000003">
    <property type="protein sequence ID" value="TCZ74093.1"/>
    <property type="molecule type" value="Genomic_DNA"/>
</dbReference>